<dbReference type="InterPro" id="IPR045853">
    <property type="entry name" value="Pep_chain_release_fac_I_sf"/>
</dbReference>
<dbReference type="HAMAP" id="MF_00094">
    <property type="entry name" value="Rel_fac_2"/>
    <property type="match status" value="1"/>
</dbReference>
<dbReference type="PANTHER" id="PTHR43116">
    <property type="entry name" value="PEPTIDE CHAIN RELEASE FACTOR 2"/>
    <property type="match status" value="1"/>
</dbReference>
<evidence type="ECO:0000256" key="2">
    <source>
        <dbReference type="ARBA" id="ARBA00022481"/>
    </source>
</evidence>
<keyword evidence="4" id="KW-0963">Cytoplasm</keyword>
<comment type="similarity">
    <text evidence="1 4">Belongs to the prokaryotic/mitochondrial release factor family.</text>
</comment>
<reference evidence="7 8" key="1">
    <citation type="journal article" date="2016" name="Nat. Commun.">
        <title>Thousands of microbial genomes shed light on interconnected biogeochemical processes in an aquifer system.</title>
        <authorList>
            <person name="Anantharaman K."/>
            <person name="Brown C.T."/>
            <person name="Hug L.A."/>
            <person name="Sharon I."/>
            <person name="Castelle C.J."/>
            <person name="Probst A.J."/>
            <person name="Thomas B.C."/>
            <person name="Singh A."/>
            <person name="Wilkins M.J."/>
            <person name="Karaoz U."/>
            <person name="Brodie E.L."/>
            <person name="Williams K.H."/>
            <person name="Hubbard S.S."/>
            <person name="Banfield J.F."/>
        </authorList>
    </citation>
    <scope>NUCLEOTIDE SEQUENCE [LARGE SCALE GENOMIC DNA]</scope>
</reference>
<feature type="domain" description="Prokaryotic-type class I peptide chain release factors" evidence="6">
    <location>
        <begin position="215"/>
        <end position="231"/>
    </location>
</feature>
<comment type="PTM">
    <text evidence="4">Methylated by PrmC. Methylation increases the termination efficiency of RF2.</text>
</comment>
<feature type="modified residue" description="N5-methylglutamine" evidence="4">
    <location>
        <position position="222"/>
    </location>
</feature>
<dbReference type="STRING" id="1802610.A2W32_00960"/>
<dbReference type="Gene3D" id="3.30.70.1660">
    <property type="match status" value="1"/>
</dbReference>
<comment type="function">
    <text evidence="4">Peptide chain release factor 2 directs the termination of translation in response to the peptide chain termination codons UGA and UAA.</text>
</comment>
<evidence type="ECO:0000313" key="7">
    <source>
        <dbReference type="EMBL" id="OGC51596.1"/>
    </source>
</evidence>
<gene>
    <name evidence="4" type="primary">prfB</name>
    <name evidence="7" type="ORF">A2W32_00960</name>
</gene>
<evidence type="ECO:0000256" key="4">
    <source>
        <dbReference type="HAMAP-Rule" id="MF_00094"/>
    </source>
</evidence>
<dbReference type="EMBL" id="MEUT01000016">
    <property type="protein sequence ID" value="OGC51596.1"/>
    <property type="molecule type" value="Genomic_DNA"/>
</dbReference>
<dbReference type="GO" id="GO:0005737">
    <property type="term" value="C:cytoplasm"/>
    <property type="evidence" value="ECO:0007669"/>
    <property type="project" value="UniProtKB-SubCell"/>
</dbReference>
<name>A0A1F4V2Y8_UNCKA</name>
<dbReference type="Pfam" id="PF00472">
    <property type="entry name" value="RF-1"/>
    <property type="match status" value="1"/>
</dbReference>
<sequence>MEEELLQRLEKLKSSLFIDDKRQKSAELKERLADENTWKNWEEGQKVSQDLAGLQKDLEDYDMLEILAEEADKTDFEKELKKLEQKTFLGGPHDKSNALVSIHAGQGGTEAMDWTQMLLRMYVMYAERKGWKTYEISKTPGEEAGLKTITIEVEGYYAYGFLKNEAGVHRLVRQSPFNANDLRQTSFALVEVIPEVDETVNIEIKDEDIEFEAFRSGGHGGQNVNKVSTAVRIKHKPTGIVVENQTERFQLKNREKAMQVLKSKLYALELQKLEDEKRKLKGTYKAPGWGNQIRNYVLHPYKLVKDLRTDYESTQPEAVLNGELDELIDAEIRL</sequence>
<dbReference type="InterPro" id="IPR005139">
    <property type="entry name" value="PCRF"/>
</dbReference>
<dbReference type="Gene3D" id="1.20.58.410">
    <property type="entry name" value="Release factor"/>
    <property type="match status" value="1"/>
</dbReference>
<dbReference type="PANTHER" id="PTHR43116:SF3">
    <property type="entry name" value="CLASS I PEPTIDE CHAIN RELEASE FACTOR"/>
    <property type="match status" value="1"/>
</dbReference>
<accession>A0A1F4V2Y8</accession>
<evidence type="ECO:0000256" key="1">
    <source>
        <dbReference type="ARBA" id="ARBA00010835"/>
    </source>
</evidence>
<comment type="caution">
    <text evidence="7">The sequence shown here is derived from an EMBL/GenBank/DDBJ whole genome shotgun (WGS) entry which is preliminary data.</text>
</comment>
<comment type="subcellular location">
    <subcellularLocation>
        <location evidence="4">Cytoplasm</location>
    </subcellularLocation>
</comment>
<evidence type="ECO:0000256" key="3">
    <source>
        <dbReference type="ARBA" id="ARBA00022917"/>
    </source>
</evidence>
<evidence type="ECO:0000256" key="5">
    <source>
        <dbReference type="NCBIfam" id="TIGR00020"/>
    </source>
</evidence>
<evidence type="ECO:0000259" key="6">
    <source>
        <dbReference type="PROSITE" id="PS00745"/>
    </source>
</evidence>
<dbReference type="GO" id="GO:0016149">
    <property type="term" value="F:translation release factor activity, codon specific"/>
    <property type="evidence" value="ECO:0007669"/>
    <property type="project" value="UniProtKB-UniRule"/>
</dbReference>
<dbReference type="InterPro" id="IPR000352">
    <property type="entry name" value="Pep_chain_release_fac_I"/>
</dbReference>
<evidence type="ECO:0000313" key="8">
    <source>
        <dbReference type="Proteomes" id="UP000177371"/>
    </source>
</evidence>
<organism evidence="7 8">
    <name type="scientific">candidate division WWE3 bacterium RBG_16_37_10</name>
    <dbReference type="NCBI Taxonomy" id="1802610"/>
    <lineage>
        <taxon>Bacteria</taxon>
        <taxon>Katanobacteria</taxon>
    </lineage>
</organism>
<dbReference type="SUPFAM" id="SSF75620">
    <property type="entry name" value="Release factor"/>
    <property type="match status" value="1"/>
</dbReference>
<dbReference type="Gene3D" id="3.30.160.20">
    <property type="match status" value="1"/>
</dbReference>
<dbReference type="InterPro" id="IPR004374">
    <property type="entry name" value="PrfB"/>
</dbReference>
<dbReference type="PROSITE" id="PS00745">
    <property type="entry name" value="RF_PROK_I"/>
    <property type="match status" value="1"/>
</dbReference>
<keyword evidence="3 4" id="KW-0648">Protein biosynthesis</keyword>
<protein>
    <recommendedName>
        <fullName evidence="4 5">Peptide chain release factor 2</fullName>
        <shortName evidence="4">RF-2</shortName>
    </recommendedName>
</protein>
<keyword evidence="2 4" id="KW-0488">Methylation</keyword>
<dbReference type="SMART" id="SM00937">
    <property type="entry name" value="PCRF"/>
    <property type="match status" value="1"/>
</dbReference>
<proteinExistence type="inferred from homology"/>
<dbReference type="AlphaFoldDB" id="A0A1F4V2Y8"/>
<dbReference type="NCBIfam" id="TIGR00020">
    <property type="entry name" value="prfB"/>
    <property type="match status" value="1"/>
</dbReference>
<dbReference type="Pfam" id="PF03462">
    <property type="entry name" value="PCRF"/>
    <property type="match status" value="1"/>
</dbReference>
<dbReference type="Proteomes" id="UP000177371">
    <property type="component" value="Unassembled WGS sequence"/>
</dbReference>